<evidence type="ECO:0000313" key="4">
    <source>
        <dbReference type="Proteomes" id="UP001295423"/>
    </source>
</evidence>
<dbReference type="AlphaFoldDB" id="A0AAD2FTP8"/>
<reference evidence="3" key="1">
    <citation type="submission" date="2023-08" db="EMBL/GenBank/DDBJ databases">
        <authorList>
            <person name="Audoor S."/>
            <person name="Bilcke G."/>
        </authorList>
    </citation>
    <scope>NUCLEOTIDE SEQUENCE</scope>
</reference>
<comment type="similarity">
    <text evidence="1">Belongs to the PhzF family.</text>
</comment>
<keyword evidence="4" id="KW-1185">Reference proteome</keyword>
<dbReference type="GO" id="GO:0005737">
    <property type="term" value="C:cytoplasm"/>
    <property type="evidence" value="ECO:0007669"/>
    <property type="project" value="TreeGrafter"/>
</dbReference>
<dbReference type="SUPFAM" id="SSF54506">
    <property type="entry name" value="Diaminopimelate epimerase-like"/>
    <property type="match status" value="1"/>
</dbReference>
<sequence>MMATAHRPLGTILMIQSMVVAEAHRRGGLGKHMLTNYLEFVCGESLKQPVLEVAIVAEKEYFNFFLTAGFSIMRPLTLVDGKDQQYLFQKSLELKKIGRECYIVDSFAAEAGTGNPAGVVLLPEDSDEKALSNWMQNVAAEFNLSETAFCWPRAASECSNSELHWNIRFYTPTVEVALCGHATLASAAVLYQILPNSSQSRIVLHALEDLLTTELAKNADNHGLRQRKICMEFPAKPPIEITANKDKNIISNMMKEAFSCQLEPLYVGLSEIGDILVEVTRESFENIGFENLNYSALLEWDGYSRGIIVCSSNDTVDNKEGNFDFLSRFFGPKAGINEDPVTGSAHCALAPYFASKLGKDSVVGKQMSVRGGFVECMVTGESVQLTGTAITTMSGVLWI</sequence>
<dbReference type="EMBL" id="CAKOGP040001825">
    <property type="protein sequence ID" value="CAJ1953250.1"/>
    <property type="molecule type" value="Genomic_DNA"/>
</dbReference>
<dbReference type="InterPro" id="IPR016181">
    <property type="entry name" value="Acyl_CoA_acyltransferase"/>
</dbReference>
<dbReference type="PANTHER" id="PTHR13774:SF17">
    <property type="entry name" value="PHENAZINE BIOSYNTHESIS-LIKE DOMAIN-CONTAINING PROTEIN"/>
    <property type="match status" value="1"/>
</dbReference>
<accession>A0AAD2FTP8</accession>
<gene>
    <name evidence="3" type="ORF">CYCCA115_LOCUS13936</name>
</gene>
<dbReference type="Pfam" id="PF02567">
    <property type="entry name" value="PhzC-PhzF"/>
    <property type="match status" value="1"/>
</dbReference>
<dbReference type="GO" id="GO:0016853">
    <property type="term" value="F:isomerase activity"/>
    <property type="evidence" value="ECO:0007669"/>
    <property type="project" value="UniProtKB-KW"/>
</dbReference>
<protein>
    <recommendedName>
        <fullName evidence="5">N-acetyltransferase domain-containing protein</fullName>
    </recommendedName>
</protein>
<name>A0AAD2FTP8_9STRA</name>
<dbReference type="SUPFAM" id="SSF55729">
    <property type="entry name" value="Acyl-CoA N-acyltransferases (Nat)"/>
    <property type="match status" value="1"/>
</dbReference>
<evidence type="ECO:0000256" key="1">
    <source>
        <dbReference type="ARBA" id="ARBA00008270"/>
    </source>
</evidence>
<proteinExistence type="inferred from homology"/>
<dbReference type="InterPro" id="IPR003719">
    <property type="entry name" value="Phenazine_PhzF-like"/>
</dbReference>
<dbReference type="NCBIfam" id="TIGR00654">
    <property type="entry name" value="PhzF_family"/>
    <property type="match status" value="1"/>
</dbReference>
<evidence type="ECO:0000256" key="2">
    <source>
        <dbReference type="ARBA" id="ARBA00023235"/>
    </source>
</evidence>
<evidence type="ECO:0000313" key="3">
    <source>
        <dbReference type="EMBL" id="CAJ1953250.1"/>
    </source>
</evidence>
<dbReference type="Proteomes" id="UP001295423">
    <property type="component" value="Unassembled WGS sequence"/>
</dbReference>
<dbReference type="PANTHER" id="PTHR13774">
    <property type="entry name" value="PHENAZINE BIOSYNTHESIS PROTEIN"/>
    <property type="match status" value="1"/>
</dbReference>
<dbReference type="Gene3D" id="3.40.630.30">
    <property type="match status" value="1"/>
</dbReference>
<evidence type="ECO:0008006" key="5">
    <source>
        <dbReference type="Google" id="ProtNLM"/>
    </source>
</evidence>
<keyword evidence="2" id="KW-0413">Isomerase</keyword>
<comment type="caution">
    <text evidence="3">The sequence shown here is derived from an EMBL/GenBank/DDBJ whole genome shotgun (WGS) entry which is preliminary data.</text>
</comment>
<organism evidence="3 4">
    <name type="scientific">Cylindrotheca closterium</name>
    <dbReference type="NCBI Taxonomy" id="2856"/>
    <lineage>
        <taxon>Eukaryota</taxon>
        <taxon>Sar</taxon>
        <taxon>Stramenopiles</taxon>
        <taxon>Ochrophyta</taxon>
        <taxon>Bacillariophyta</taxon>
        <taxon>Bacillariophyceae</taxon>
        <taxon>Bacillariophycidae</taxon>
        <taxon>Bacillariales</taxon>
        <taxon>Bacillariaceae</taxon>
        <taxon>Cylindrotheca</taxon>
    </lineage>
</organism>
<dbReference type="Gene3D" id="3.10.310.10">
    <property type="entry name" value="Diaminopimelate Epimerase, Chain A, domain 1"/>
    <property type="match status" value="2"/>
</dbReference>